<dbReference type="Gene3D" id="3.10.310.70">
    <property type="match status" value="1"/>
</dbReference>
<feature type="domain" description="Amidohydrolase 3" evidence="1">
    <location>
        <begin position="43"/>
        <end position="91"/>
    </location>
</feature>
<dbReference type="GO" id="GO:0016810">
    <property type="term" value="F:hydrolase activity, acting on carbon-nitrogen (but not peptide) bonds"/>
    <property type="evidence" value="ECO:0007669"/>
    <property type="project" value="InterPro"/>
</dbReference>
<protein>
    <submittedName>
        <fullName evidence="2">Amidohydrolase family protein</fullName>
    </submittedName>
</protein>
<dbReference type="SUPFAM" id="SSF51338">
    <property type="entry name" value="Composite domain of metallo-dependent hydrolases"/>
    <property type="match status" value="1"/>
</dbReference>
<dbReference type="Proteomes" id="UP000630660">
    <property type="component" value="Unassembled WGS sequence"/>
</dbReference>
<dbReference type="Gene3D" id="3.20.20.140">
    <property type="entry name" value="Metal-dependent hydrolases"/>
    <property type="match status" value="1"/>
</dbReference>
<dbReference type="EMBL" id="WJKJ01000306">
    <property type="protein sequence ID" value="MBD3365374.1"/>
    <property type="molecule type" value="Genomic_DNA"/>
</dbReference>
<comment type="caution">
    <text evidence="2">The sequence shown here is derived from an EMBL/GenBank/DDBJ whole genome shotgun (WGS) entry which is preliminary data.</text>
</comment>
<evidence type="ECO:0000313" key="2">
    <source>
        <dbReference type="EMBL" id="MBD3365374.1"/>
    </source>
</evidence>
<feature type="non-terminal residue" evidence="2">
    <location>
        <position position="96"/>
    </location>
</feature>
<dbReference type="Gene3D" id="2.30.40.10">
    <property type="entry name" value="Urease, subunit C, domain 1"/>
    <property type="match status" value="1"/>
</dbReference>
<organism evidence="2 3">
    <name type="scientific">candidate division WOR-3 bacterium</name>
    <dbReference type="NCBI Taxonomy" id="2052148"/>
    <lineage>
        <taxon>Bacteria</taxon>
        <taxon>Bacteria division WOR-3</taxon>
    </lineage>
</organism>
<evidence type="ECO:0000259" key="1">
    <source>
        <dbReference type="Pfam" id="PF07969"/>
    </source>
</evidence>
<reference evidence="2" key="1">
    <citation type="submission" date="2019-11" db="EMBL/GenBank/DDBJ databases">
        <title>Microbial mats filling the niche in hypersaline microbial mats.</title>
        <authorList>
            <person name="Wong H.L."/>
            <person name="Macleod F.I."/>
            <person name="White R.A. III"/>
            <person name="Burns B.P."/>
        </authorList>
    </citation>
    <scope>NUCLEOTIDE SEQUENCE</scope>
    <source>
        <strain evidence="2">Bin_327</strain>
    </source>
</reference>
<evidence type="ECO:0000313" key="3">
    <source>
        <dbReference type="Proteomes" id="UP000630660"/>
    </source>
</evidence>
<dbReference type="PANTHER" id="PTHR22642">
    <property type="entry name" value="IMIDAZOLONEPROPIONASE"/>
    <property type="match status" value="1"/>
</dbReference>
<name>A0A9D5KBY9_UNCW3</name>
<dbReference type="InterPro" id="IPR011059">
    <property type="entry name" value="Metal-dep_hydrolase_composite"/>
</dbReference>
<dbReference type="PANTHER" id="PTHR22642:SF2">
    <property type="entry name" value="PROTEIN LONG AFTER FAR-RED 3"/>
    <property type="match status" value="1"/>
</dbReference>
<sequence length="96" mass="10609">MLFTDALIHSPPDKSARADILIEGERIVKLGKIITPEGIRTYKNKIVLPGYIDSHIHLLEYGLSLLFLDLREATSAQEVLGKISSFAAETADRGFV</sequence>
<proteinExistence type="predicted"/>
<gene>
    <name evidence="2" type="ORF">GF359_09195</name>
</gene>
<dbReference type="Pfam" id="PF07969">
    <property type="entry name" value="Amidohydro_3"/>
    <property type="match status" value="1"/>
</dbReference>
<dbReference type="AlphaFoldDB" id="A0A9D5KBY9"/>
<dbReference type="InterPro" id="IPR013108">
    <property type="entry name" value="Amidohydro_3"/>
</dbReference>
<accession>A0A9D5KBY9</accession>